<protein>
    <submittedName>
        <fullName evidence="2">Uncharacterized protein</fullName>
    </submittedName>
</protein>
<organism evidence="2 3">
    <name type="scientific">Pleuronectes platessa</name>
    <name type="common">European plaice</name>
    <dbReference type="NCBI Taxonomy" id="8262"/>
    <lineage>
        <taxon>Eukaryota</taxon>
        <taxon>Metazoa</taxon>
        <taxon>Chordata</taxon>
        <taxon>Craniata</taxon>
        <taxon>Vertebrata</taxon>
        <taxon>Euteleostomi</taxon>
        <taxon>Actinopterygii</taxon>
        <taxon>Neopterygii</taxon>
        <taxon>Teleostei</taxon>
        <taxon>Neoteleostei</taxon>
        <taxon>Acanthomorphata</taxon>
        <taxon>Carangaria</taxon>
        <taxon>Pleuronectiformes</taxon>
        <taxon>Pleuronectoidei</taxon>
        <taxon>Pleuronectidae</taxon>
        <taxon>Pleuronectes</taxon>
    </lineage>
</organism>
<evidence type="ECO:0000313" key="3">
    <source>
        <dbReference type="Proteomes" id="UP001153269"/>
    </source>
</evidence>
<sequence>MQTMKTIGRIPSSSVSVLGGEAGLNTTLLARQPVGCREPFCVELSCSPNVCVGFLQVLSFPPTAPHATLYQPPCWGGALQRAPPICPRSPAVDSPQTEPVNAPSVTCSLSPRISSELSSPA</sequence>
<dbReference type="Proteomes" id="UP001153269">
    <property type="component" value="Unassembled WGS sequence"/>
</dbReference>
<dbReference type="EMBL" id="CADEAL010001169">
    <property type="protein sequence ID" value="CAB1429769.1"/>
    <property type="molecule type" value="Genomic_DNA"/>
</dbReference>
<evidence type="ECO:0000256" key="1">
    <source>
        <dbReference type="SAM" id="MobiDB-lite"/>
    </source>
</evidence>
<reference evidence="2" key="1">
    <citation type="submission" date="2020-03" db="EMBL/GenBank/DDBJ databases">
        <authorList>
            <person name="Weist P."/>
        </authorList>
    </citation>
    <scope>NUCLEOTIDE SEQUENCE</scope>
</reference>
<evidence type="ECO:0000313" key="2">
    <source>
        <dbReference type="EMBL" id="CAB1429769.1"/>
    </source>
</evidence>
<accession>A0A9N7YMP3</accession>
<feature type="region of interest" description="Disordered" evidence="1">
    <location>
        <begin position="86"/>
        <end position="121"/>
    </location>
</feature>
<feature type="compositionally biased region" description="Polar residues" evidence="1">
    <location>
        <begin position="94"/>
        <end position="107"/>
    </location>
</feature>
<proteinExistence type="predicted"/>
<name>A0A9N7YMP3_PLEPL</name>
<keyword evidence="3" id="KW-1185">Reference proteome</keyword>
<feature type="compositionally biased region" description="Low complexity" evidence="1">
    <location>
        <begin position="108"/>
        <end position="121"/>
    </location>
</feature>
<dbReference type="AlphaFoldDB" id="A0A9N7YMP3"/>
<gene>
    <name evidence="2" type="ORF">PLEPLA_LOCUS17749</name>
</gene>
<comment type="caution">
    <text evidence="2">The sequence shown here is derived from an EMBL/GenBank/DDBJ whole genome shotgun (WGS) entry which is preliminary data.</text>
</comment>